<protein>
    <submittedName>
        <fullName evidence="2">Uncharacterized protein</fullName>
    </submittedName>
</protein>
<keyword evidence="3" id="KW-1185">Reference proteome</keyword>
<evidence type="ECO:0000313" key="3">
    <source>
        <dbReference type="Proteomes" id="UP001597079"/>
    </source>
</evidence>
<accession>A0ABW4JND0</accession>
<feature type="compositionally biased region" description="Low complexity" evidence="1">
    <location>
        <begin position="67"/>
        <end position="77"/>
    </location>
</feature>
<dbReference type="EMBL" id="JBHUCX010000092">
    <property type="protein sequence ID" value="MFD1677518.1"/>
    <property type="molecule type" value="Genomic_DNA"/>
</dbReference>
<organism evidence="2 3">
    <name type="scientific">Alicyclobacillus fodiniaquatilis</name>
    <dbReference type="NCBI Taxonomy" id="1661150"/>
    <lineage>
        <taxon>Bacteria</taxon>
        <taxon>Bacillati</taxon>
        <taxon>Bacillota</taxon>
        <taxon>Bacilli</taxon>
        <taxon>Bacillales</taxon>
        <taxon>Alicyclobacillaceae</taxon>
        <taxon>Alicyclobacillus</taxon>
    </lineage>
</organism>
<gene>
    <name evidence="2" type="ORF">ACFSB2_22925</name>
</gene>
<reference evidence="3" key="1">
    <citation type="journal article" date="2019" name="Int. J. Syst. Evol. Microbiol.">
        <title>The Global Catalogue of Microorganisms (GCM) 10K type strain sequencing project: providing services to taxonomists for standard genome sequencing and annotation.</title>
        <authorList>
            <consortium name="The Broad Institute Genomics Platform"/>
            <consortium name="The Broad Institute Genome Sequencing Center for Infectious Disease"/>
            <person name="Wu L."/>
            <person name="Ma J."/>
        </authorList>
    </citation>
    <scope>NUCLEOTIDE SEQUENCE [LARGE SCALE GENOMIC DNA]</scope>
    <source>
        <strain evidence="3">CGMCC 1.12286</strain>
    </source>
</reference>
<evidence type="ECO:0000256" key="1">
    <source>
        <dbReference type="SAM" id="MobiDB-lite"/>
    </source>
</evidence>
<sequence>MKRFPSLKNVLFCGFVSVAIVLSIPTNPHAEKTGVHRTMPTVAQPAPVNSTANGSATKPSEKPPKAPKQTQPAVPKQSQPAAPNNGTDAPSAPPSNAVANSSEVPQGPKSWGYTRRKTAKLRVNVINGRTRQPLDGAEVVVIENGQRYKTDKNGQTPWFDAPVYRNPRYRPIVAELHGQLGVIVYKNGYRDSIHLGIRMHEGIEQQTTVWMYKLGPEDRRVEPVLYQEPYHHIWLIELADKFRQKSQIGEGPERP</sequence>
<feature type="region of interest" description="Disordered" evidence="1">
    <location>
        <begin position="30"/>
        <end position="115"/>
    </location>
</feature>
<feature type="compositionally biased region" description="Polar residues" evidence="1">
    <location>
        <begin position="78"/>
        <end position="88"/>
    </location>
</feature>
<dbReference type="Proteomes" id="UP001597079">
    <property type="component" value="Unassembled WGS sequence"/>
</dbReference>
<comment type="caution">
    <text evidence="2">The sequence shown here is derived from an EMBL/GenBank/DDBJ whole genome shotgun (WGS) entry which is preliminary data.</text>
</comment>
<proteinExistence type="predicted"/>
<dbReference type="RefSeq" id="WP_377945408.1">
    <property type="nucleotide sequence ID" value="NZ_JBHUCX010000092.1"/>
</dbReference>
<feature type="compositionally biased region" description="Polar residues" evidence="1">
    <location>
        <begin position="47"/>
        <end position="58"/>
    </location>
</feature>
<name>A0ABW4JND0_9BACL</name>
<evidence type="ECO:0000313" key="2">
    <source>
        <dbReference type="EMBL" id="MFD1677518.1"/>
    </source>
</evidence>